<feature type="non-terminal residue" evidence="2">
    <location>
        <position position="1"/>
    </location>
</feature>
<dbReference type="AlphaFoldDB" id="A0A0B6ZCD7"/>
<gene>
    <name evidence="2" type="primary">ORF54885</name>
</gene>
<evidence type="ECO:0000256" key="1">
    <source>
        <dbReference type="SAM" id="MobiDB-lite"/>
    </source>
</evidence>
<evidence type="ECO:0000313" key="2">
    <source>
        <dbReference type="EMBL" id="CEK65395.1"/>
    </source>
</evidence>
<feature type="region of interest" description="Disordered" evidence="1">
    <location>
        <begin position="102"/>
        <end position="127"/>
    </location>
</feature>
<protein>
    <submittedName>
        <fullName evidence="2">Uncharacterized protein</fullName>
    </submittedName>
</protein>
<accession>A0A0B6ZCD7</accession>
<name>A0A0B6ZCD7_9EUPU</name>
<sequence length="127" mass="13974">IIEGTIFSKPADSTPIHIENPLCIGLNICRNVGVSQLENFTNGMKEAALKLETMAVKPDGEVSNLQSLFNDKSQKSRLSVLFCSSRSVEERVSLDMSELFADSDSVQDNDNNTDSVTETVIPRRAPR</sequence>
<dbReference type="EMBL" id="HACG01018530">
    <property type="protein sequence ID" value="CEK65395.1"/>
    <property type="molecule type" value="Transcribed_RNA"/>
</dbReference>
<reference evidence="2" key="1">
    <citation type="submission" date="2014-12" db="EMBL/GenBank/DDBJ databases">
        <title>Insight into the proteome of Arion vulgaris.</title>
        <authorList>
            <person name="Aradska J."/>
            <person name="Bulat T."/>
            <person name="Smidak R."/>
            <person name="Sarate P."/>
            <person name="Gangsoo J."/>
            <person name="Sialana F."/>
            <person name="Bilban M."/>
            <person name="Lubec G."/>
        </authorList>
    </citation>
    <scope>NUCLEOTIDE SEQUENCE</scope>
    <source>
        <tissue evidence="2">Skin</tissue>
    </source>
</reference>
<feature type="compositionally biased region" description="Polar residues" evidence="1">
    <location>
        <begin position="104"/>
        <end position="118"/>
    </location>
</feature>
<organism evidence="2">
    <name type="scientific">Arion vulgaris</name>
    <dbReference type="NCBI Taxonomy" id="1028688"/>
    <lineage>
        <taxon>Eukaryota</taxon>
        <taxon>Metazoa</taxon>
        <taxon>Spiralia</taxon>
        <taxon>Lophotrochozoa</taxon>
        <taxon>Mollusca</taxon>
        <taxon>Gastropoda</taxon>
        <taxon>Heterobranchia</taxon>
        <taxon>Euthyneura</taxon>
        <taxon>Panpulmonata</taxon>
        <taxon>Eupulmonata</taxon>
        <taxon>Stylommatophora</taxon>
        <taxon>Helicina</taxon>
        <taxon>Arionoidea</taxon>
        <taxon>Arionidae</taxon>
        <taxon>Arion</taxon>
    </lineage>
</organism>
<proteinExistence type="predicted"/>